<dbReference type="CDD" id="cd06684">
    <property type="entry name" value="PDZ3_GRIP1-2-like"/>
    <property type="match status" value="1"/>
</dbReference>
<sequence>EEERGEAVVNLVKVEGIPLGLTVSGGADKEGRPRVSNLRASGIAARSDQLQVGDTITSVNGIRSTKLKHGEIISLLKNISERVCLEIEYLLPPTTVQTTSIIQKTTEIFLRKENDSFGFVLRGGNHGQHCRSRPLVVTHIRPDSPAAKEGTLKTGDRIVSVGSTPLISSTLPEAIAELQGCGEEAVLTIEYDVSVMDAVANASGPLLVEVSKDPGAELGITLAKSTYRKKPVICIDRVKPASISDRCGALHIGDQILSIDNISMATSSVREASDLLQSSSDQVKLEIHPPHGGTISGYGRSSSRTNRKRMQRPKYAASASESNFHSRPHRSKGCLMHFRCRTPAHSLSFTMHGNPPNTPWSPISPQFTPRCHPPKNASWPHMGRPHDLCVSFLHLTPPLCRCISIVFSICNTSLLPLVSLASADYLSNNQVVHTEVTEVQLLASDDIIDPMTSSALPNFGMQLQGGIFSTEVLTSPPFISFIEPDRPADRCGVLQSGDRLMSVNGYPCEDCTLDEVAQMLGDAYLSGAVTINRNFKIEPKDFCFKLRIMITNVQASTLGYVETRLNITEKYCCDLMCLPLHVCNALISLLINPISPTDEGERGFISYTVELKRHGGPLGITISGTEEAFDPIIISGLTPGGLADRWVRFYIGGLPLEDLPIGGSFLHIIPIVTSQSEPITELSDPEDDILPPPMGPLPNHTPTDPPSDPLHRLKGRGVRPGPAGAASVDSAVDSWGDSDAYRTRSSTGGRDISHVFRHLGDTRPYSVANQPIPRAKVSLKRRSIPHPTTNPPPHAATNPPAPAPPVAEWQRALDDLQSVGQSSGYLHDLESKLTIGSEALGRHPVYNHRRRAVAKNSASPSLPLRFHRVTIEMKLSPQLTLFKESLNEDFGFSLSDGQIEPGVFVHTVRHGGPAHRCGLLPFDRLLQVNGTTLHDSDCTRAIPVVSGARERLDVLVSRHP</sequence>
<dbReference type="PANTHER" id="PTHR46227:SF2">
    <property type="entry name" value="FI03335P"/>
    <property type="match status" value="1"/>
</dbReference>
<dbReference type="FunFam" id="2.30.42.10:FF:000021">
    <property type="entry name" value="Glutamate receptor interacting protein 1"/>
    <property type="match status" value="1"/>
</dbReference>
<keyword evidence="7" id="KW-1185">Reference proteome</keyword>
<proteinExistence type="predicted"/>
<reference evidence="6" key="2">
    <citation type="submission" date="2025-08" db="UniProtKB">
        <authorList>
            <consortium name="Ensembl"/>
        </authorList>
    </citation>
    <scope>IDENTIFICATION</scope>
</reference>
<reference evidence="7" key="1">
    <citation type="submission" date="2003-08" db="EMBL/GenBank/DDBJ databases">
        <authorList>
            <person name="Birren B."/>
            <person name="Nusbaum C."/>
            <person name="Abebe A."/>
            <person name="Abouelleil A."/>
            <person name="Adekoya E."/>
            <person name="Ait-zahra M."/>
            <person name="Allen N."/>
            <person name="Allen T."/>
            <person name="An P."/>
            <person name="Anderson M."/>
            <person name="Anderson S."/>
            <person name="Arachchi H."/>
            <person name="Armbruster J."/>
            <person name="Bachantsang P."/>
            <person name="Baldwin J."/>
            <person name="Barry A."/>
            <person name="Bayul T."/>
            <person name="Blitshsteyn B."/>
            <person name="Bloom T."/>
            <person name="Blye J."/>
            <person name="Boguslavskiy L."/>
            <person name="Borowsky M."/>
            <person name="Boukhgalter B."/>
            <person name="Brunache A."/>
            <person name="Butler J."/>
            <person name="Calixte N."/>
            <person name="Calvo S."/>
            <person name="Camarata J."/>
            <person name="Campo K."/>
            <person name="Chang J."/>
            <person name="Cheshatsang Y."/>
            <person name="Citroen M."/>
            <person name="Collymore A."/>
            <person name="Considine T."/>
            <person name="Cook A."/>
            <person name="Cooke P."/>
            <person name="Corum B."/>
            <person name="Cuomo C."/>
            <person name="David R."/>
            <person name="Dawoe T."/>
            <person name="Degray S."/>
            <person name="Dodge S."/>
            <person name="Dooley K."/>
            <person name="Dorje P."/>
            <person name="Dorjee K."/>
            <person name="Dorris L."/>
            <person name="Duffey N."/>
            <person name="Dupes A."/>
            <person name="Elkins T."/>
            <person name="Engels R."/>
            <person name="Erickson J."/>
            <person name="Farina A."/>
            <person name="Faro S."/>
            <person name="Ferreira P."/>
            <person name="Fischer H."/>
            <person name="Fitzgerald M."/>
            <person name="Foley K."/>
            <person name="Gage D."/>
            <person name="Galagan J."/>
            <person name="Gearin G."/>
            <person name="Gnerre S."/>
            <person name="Gnirke A."/>
            <person name="Goyette A."/>
            <person name="Graham J."/>
            <person name="Grandbois E."/>
            <person name="Gyaltsen K."/>
            <person name="Hafez N."/>
            <person name="Hagopian D."/>
            <person name="Hagos B."/>
            <person name="Hall J."/>
            <person name="Hatcher B."/>
            <person name="Heller A."/>
            <person name="Higgins H."/>
            <person name="Honan T."/>
            <person name="Horn A."/>
            <person name="Houde N."/>
            <person name="Hughes L."/>
            <person name="Hulme W."/>
            <person name="Husby E."/>
            <person name="Iliev I."/>
            <person name="Jaffe D."/>
            <person name="Jones C."/>
            <person name="Kamal M."/>
            <person name="Kamat A."/>
            <person name="Kamvysselis M."/>
            <person name="Karlsson E."/>
            <person name="Kells C."/>
            <person name="Kieu A."/>
            <person name="Kisner P."/>
            <person name="Kodira C."/>
            <person name="Kulbokas E."/>
            <person name="Labutti K."/>
            <person name="Lama D."/>
            <person name="Landers T."/>
            <person name="Leger J."/>
            <person name="Levine S."/>
            <person name="Lewis D."/>
            <person name="Lewis T."/>
            <person name="Lindblad-toh K."/>
            <person name="Liu X."/>
            <person name="Lokyitsang T."/>
            <person name="Lokyitsang Y."/>
            <person name="Lucien O."/>
            <person name="Lui A."/>
            <person name="Ma L.J."/>
            <person name="Mabbitt R."/>
            <person name="Macdonald J."/>
            <person name="Maclean C."/>
            <person name="Major J."/>
            <person name="Manning J."/>
            <person name="Marabella R."/>
            <person name="Maru K."/>
            <person name="Matthews C."/>
            <person name="Mauceli E."/>
            <person name="Mccarthy M."/>
            <person name="Mcdonough S."/>
            <person name="Mcghee T."/>
            <person name="Meldrim J."/>
            <person name="Meneus L."/>
            <person name="Mesirov J."/>
            <person name="Mihalev A."/>
            <person name="Mihova T."/>
            <person name="Mikkelsen T."/>
            <person name="Mlenga V."/>
            <person name="Moru K."/>
            <person name="Mozes J."/>
            <person name="Mulrain L."/>
            <person name="Munson G."/>
            <person name="Naylor J."/>
            <person name="Newes C."/>
            <person name="Nguyen C."/>
            <person name="Nguyen N."/>
            <person name="Nguyen T."/>
            <person name="Nicol R."/>
            <person name="Nielsen C."/>
            <person name="Nizzari M."/>
            <person name="Norbu C."/>
            <person name="Norbu N."/>
            <person name="O'donnell P."/>
            <person name="Okoawo O."/>
            <person name="O'leary S."/>
            <person name="Omotosho B."/>
            <person name="O'neill K."/>
            <person name="Osman S."/>
            <person name="Parker S."/>
            <person name="Perrin D."/>
            <person name="Phunkhang P."/>
            <person name="Piqani B."/>
            <person name="Purcell S."/>
            <person name="Rachupka T."/>
            <person name="Ramasamy U."/>
            <person name="Rameau R."/>
            <person name="Ray V."/>
            <person name="Raymond C."/>
            <person name="Retta R."/>
            <person name="Richardson S."/>
            <person name="Rise C."/>
            <person name="Rodriguez J."/>
            <person name="Rogers J."/>
            <person name="Rogov P."/>
            <person name="Rutman M."/>
            <person name="Schupbach R."/>
            <person name="Seaman C."/>
            <person name="Settipalli S."/>
            <person name="Sharpe T."/>
            <person name="Sheridan J."/>
            <person name="Sherpa N."/>
            <person name="Shi J."/>
            <person name="Smirnov S."/>
            <person name="Smith C."/>
            <person name="Sougnez C."/>
            <person name="Spencer B."/>
            <person name="Stalker J."/>
            <person name="Stange-thomann N."/>
            <person name="Stavropoulos S."/>
            <person name="Stetson K."/>
            <person name="Stone C."/>
            <person name="Stone S."/>
            <person name="Stubbs M."/>
            <person name="Talamas J."/>
            <person name="Tchuinga P."/>
            <person name="Tenzing P."/>
            <person name="Tesfaye S."/>
            <person name="Theodore J."/>
            <person name="Thoulutsang Y."/>
            <person name="Topham K."/>
            <person name="Towey S."/>
            <person name="Tsamla T."/>
            <person name="Tsomo N."/>
            <person name="Vallee D."/>
            <person name="Vassiliev H."/>
            <person name="Venkataraman V."/>
            <person name="Vinson J."/>
            <person name="Vo A."/>
            <person name="Wade C."/>
            <person name="Wang S."/>
            <person name="Wangchuk T."/>
            <person name="Wangdi T."/>
            <person name="Whittaker C."/>
            <person name="Wilkinson J."/>
            <person name="Wu Y."/>
            <person name="Wyman D."/>
            <person name="Yadav S."/>
            <person name="Yang S."/>
            <person name="Yang X."/>
            <person name="Yeager S."/>
            <person name="Yee E."/>
            <person name="Young G."/>
            <person name="Zainoun J."/>
            <person name="Zembeck L."/>
            <person name="Zimmer A."/>
            <person name="Zody M."/>
            <person name="Lander E."/>
        </authorList>
    </citation>
    <scope>NUCLEOTIDE SEQUENCE [LARGE SCALE GENOMIC DNA]</scope>
</reference>
<evidence type="ECO:0000313" key="7">
    <source>
        <dbReference type="Proteomes" id="UP000007875"/>
    </source>
</evidence>
<dbReference type="Proteomes" id="UP000007875">
    <property type="component" value="Unassembled WGS sequence"/>
</dbReference>
<dbReference type="GO" id="GO:0098887">
    <property type="term" value="P:neurotransmitter receptor transport, endosome to postsynaptic membrane"/>
    <property type="evidence" value="ECO:0007669"/>
    <property type="project" value="TreeGrafter"/>
</dbReference>
<dbReference type="CDD" id="cd06685">
    <property type="entry name" value="PDZ7_GRIP1-2-like"/>
    <property type="match status" value="1"/>
</dbReference>
<dbReference type="InterPro" id="IPR001478">
    <property type="entry name" value="PDZ"/>
</dbReference>
<dbReference type="Pfam" id="PF00595">
    <property type="entry name" value="PDZ"/>
    <property type="match status" value="5"/>
</dbReference>
<dbReference type="Ensembl" id="ENSCSAVT00000016217.1">
    <property type="protein sequence ID" value="ENSCSAVP00000016037.1"/>
    <property type="gene ID" value="ENSCSAVG00000009446.1"/>
</dbReference>
<dbReference type="Gene3D" id="2.30.42.10">
    <property type="match status" value="6"/>
</dbReference>
<feature type="region of interest" description="Disordered" evidence="4">
    <location>
        <begin position="678"/>
        <end position="731"/>
    </location>
</feature>
<dbReference type="GO" id="GO:0005737">
    <property type="term" value="C:cytoplasm"/>
    <property type="evidence" value="ECO:0007669"/>
    <property type="project" value="UniProtKB-SubCell"/>
</dbReference>
<feature type="domain" description="PDZ" evidence="5">
    <location>
        <begin position="8"/>
        <end position="91"/>
    </location>
</feature>
<comment type="subcellular location">
    <subcellularLocation>
        <location evidence="1">Cytoplasm</location>
    </subcellularLocation>
</comment>
<dbReference type="SMART" id="SM00228">
    <property type="entry name" value="PDZ"/>
    <property type="match status" value="5"/>
</dbReference>
<evidence type="ECO:0000259" key="5">
    <source>
        <dbReference type="PROSITE" id="PS50106"/>
    </source>
</evidence>
<feature type="region of interest" description="Disordered" evidence="4">
    <location>
        <begin position="779"/>
        <end position="806"/>
    </location>
</feature>
<name>H2ZEM1_CIOSA</name>
<dbReference type="SUPFAM" id="SSF50156">
    <property type="entry name" value="PDZ domain-like"/>
    <property type="match status" value="6"/>
</dbReference>
<dbReference type="FunFam" id="2.30.42.10:FF:000023">
    <property type="entry name" value="Glutamate receptor interacting protein 1"/>
    <property type="match status" value="1"/>
</dbReference>
<organism evidence="6 7">
    <name type="scientific">Ciona savignyi</name>
    <name type="common">Pacific transparent sea squirt</name>
    <dbReference type="NCBI Taxonomy" id="51511"/>
    <lineage>
        <taxon>Eukaryota</taxon>
        <taxon>Metazoa</taxon>
        <taxon>Chordata</taxon>
        <taxon>Tunicata</taxon>
        <taxon>Ascidiacea</taxon>
        <taxon>Phlebobranchia</taxon>
        <taxon>Cionidae</taxon>
        <taxon>Ciona</taxon>
    </lineage>
</organism>
<dbReference type="AlphaFoldDB" id="H2ZEM1"/>
<evidence type="ECO:0000256" key="3">
    <source>
        <dbReference type="ARBA" id="ARBA00022737"/>
    </source>
</evidence>
<accession>H2ZEM1</accession>
<dbReference type="InterPro" id="IPR036034">
    <property type="entry name" value="PDZ_sf"/>
</dbReference>
<evidence type="ECO:0000256" key="4">
    <source>
        <dbReference type="SAM" id="MobiDB-lite"/>
    </source>
</evidence>
<keyword evidence="3" id="KW-0677">Repeat</keyword>
<feature type="compositionally biased region" description="Pro residues" evidence="4">
    <location>
        <begin position="788"/>
        <end position="805"/>
    </location>
</feature>
<reference evidence="6" key="3">
    <citation type="submission" date="2025-09" db="UniProtKB">
        <authorList>
            <consortium name="Ensembl"/>
        </authorList>
    </citation>
    <scope>IDENTIFICATION</scope>
</reference>
<feature type="domain" description="PDZ" evidence="5">
    <location>
        <begin position="438"/>
        <end position="520"/>
    </location>
</feature>
<dbReference type="InterPro" id="IPR043545">
    <property type="entry name" value="GRIP1/2"/>
</dbReference>
<evidence type="ECO:0000256" key="2">
    <source>
        <dbReference type="ARBA" id="ARBA00022490"/>
    </source>
</evidence>
<keyword evidence="2" id="KW-0963">Cytoplasm</keyword>
<dbReference type="PANTHER" id="PTHR46227">
    <property type="entry name" value="GLUTAMATE RECEPTOR-INTERACTING PROTEIN GRIP"/>
    <property type="match status" value="1"/>
</dbReference>
<feature type="domain" description="PDZ" evidence="5">
    <location>
        <begin position="107"/>
        <end position="193"/>
    </location>
</feature>
<dbReference type="CDD" id="cd06681">
    <property type="entry name" value="PDZ2_GRIP1-2-like"/>
    <property type="match status" value="1"/>
</dbReference>
<evidence type="ECO:0000313" key="6">
    <source>
        <dbReference type="Ensembl" id="ENSCSAVP00000016037.1"/>
    </source>
</evidence>
<feature type="domain" description="PDZ" evidence="5">
    <location>
        <begin position="207"/>
        <end position="291"/>
    </location>
</feature>
<dbReference type="GeneTree" id="ENSGT00940000155615"/>
<feature type="domain" description="PDZ" evidence="5">
    <location>
        <begin position="878"/>
        <end position="960"/>
    </location>
</feature>
<feature type="compositionally biased region" description="Low complexity" evidence="4">
    <location>
        <begin position="719"/>
        <end position="731"/>
    </location>
</feature>
<dbReference type="CDD" id="cd06687">
    <property type="entry name" value="PDZ1_GRIP1-2-like"/>
    <property type="match status" value="1"/>
</dbReference>
<evidence type="ECO:0000256" key="1">
    <source>
        <dbReference type="ARBA" id="ARBA00004496"/>
    </source>
</evidence>
<feature type="region of interest" description="Disordered" evidence="4">
    <location>
        <begin position="285"/>
        <end position="329"/>
    </location>
</feature>
<dbReference type="FunFam" id="2.30.42.10:FF:000031">
    <property type="entry name" value="Glutamate receptor interacting protein 1"/>
    <property type="match status" value="1"/>
</dbReference>
<dbReference type="PROSITE" id="PS50106">
    <property type="entry name" value="PDZ"/>
    <property type="match status" value="5"/>
</dbReference>
<protein>
    <recommendedName>
        <fullName evidence="5">PDZ domain-containing protein</fullName>
    </recommendedName>
</protein>